<dbReference type="SUPFAM" id="SSF53448">
    <property type="entry name" value="Nucleotide-diphospho-sugar transferases"/>
    <property type="match status" value="1"/>
</dbReference>
<dbReference type="AlphaFoldDB" id="A0A858RJU0"/>
<evidence type="ECO:0000313" key="3">
    <source>
        <dbReference type="Proteomes" id="UP000501812"/>
    </source>
</evidence>
<dbReference type="GO" id="GO:0016740">
    <property type="term" value="F:transferase activity"/>
    <property type="evidence" value="ECO:0007669"/>
    <property type="project" value="UniProtKB-KW"/>
</dbReference>
<gene>
    <name evidence="2" type="ORF">HHL09_14710</name>
</gene>
<name>A0A858RJU0_9BACT</name>
<dbReference type="PANTHER" id="PTHR43685">
    <property type="entry name" value="GLYCOSYLTRANSFERASE"/>
    <property type="match status" value="1"/>
</dbReference>
<reference evidence="2 3" key="1">
    <citation type="submission" date="2020-04" db="EMBL/GenBank/DDBJ databases">
        <title>Luteolibacter sp. G-1-1-1 isolated from soil.</title>
        <authorList>
            <person name="Dahal R.H."/>
        </authorList>
    </citation>
    <scope>NUCLEOTIDE SEQUENCE [LARGE SCALE GENOMIC DNA]</scope>
    <source>
        <strain evidence="2 3">G-1-1-1</strain>
    </source>
</reference>
<sequence length="267" mass="30098">MDFTIITANLNHGRFLAECLESVAVQTGVSVEHLVLDGGSTDDSAAITSRFPHATWSQEPDKGMSDAINKGFNRARGEWVIWLNADDRLKPGALAAIKQAARQTTADIIYGDYDFIDEAGAFLRSVKVPGWSPFVNVHHHCYIGSTACFFRRETVLQAGHRLREDFHCVMDGEFYARLHVKGMNFQHLPVQVADFRLHGDNISQRYLGKTRDMDIILKAERQHVESRAIRRAYGLTLFDDPYLNGLTDGILWIVARAWKGVLRVGLR</sequence>
<dbReference type="Pfam" id="PF00535">
    <property type="entry name" value="Glycos_transf_2"/>
    <property type="match status" value="1"/>
</dbReference>
<feature type="domain" description="Glycosyltransferase 2-like" evidence="1">
    <location>
        <begin position="4"/>
        <end position="127"/>
    </location>
</feature>
<keyword evidence="2" id="KW-0808">Transferase</keyword>
<dbReference type="InterPro" id="IPR029044">
    <property type="entry name" value="Nucleotide-diphossugar_trans"/>
</dbReference>
<dbReference type="InterPro" id="IPR001173">
    <property type="entry name" value="Glyco_trans_2-like"/>
</dbReference>
<proteinExistence type="predicted"/>
<accession>A0A858RJU0</accession>
<dbReference type="CDD" id="cd06433">
    <property type="entry name" value="GT_2_WfgS_like"/>
    <property type="match status" value="1"/>
</dbReference>
<evidence type="ECO:0000313" key="2">
    <source>
        <dbReference type="EMBL" id="QJE96985.1"/>
    </source>
</evidence>
<organism evidence="2 3">
    <name type="scientific">Luteolibacter luteus</name>
    <dbReference type="NCBI Taxonomy" id="2728835"/>
    <lineage>
        <taxon>Bacteria</taxon>
        <taxon>Pseudomonadati</taxon>
        <taxon>Verrucomicrobiota</taxon>
        <taxon>Verrucomicrobiia</taxon>
        <taxon>Verrucomicrobiales</taxon>
        <taxon>Verrucomicrobiaceae</taxon>
        <taxon>Luteolibacter</taxon>
    </lineage>
</organism>
<dbReference type="PANTHER" id="PTHR43685:SF11">
    <property type="entry name" value="GLYCOSYLTRANSFERASE TAGX-RELATED"/>
    <property type="match status" value="1"/>
</dbReference>
<evidence type="ECO:0000259" key="1">
    <source>
        <dbReference type="Pfam" id="PF00535"/>
    </source>
</evidence>
<dbReference type="InterPro" id="IPR050834">
    <property type="entry name" value="Glycosyltransf_2"/>
</dbReference>
<dbReference type="KEGG" id="luo:HHL09_14710"/>
<dbReference type="Gene3D" id="3.90.550.10">
    <property type="entry name" value="Spore Coat Polysaccharide Biosynthesis Protein SpsA, Chain A"/>
    <property type="match status" value="1"/>
</dbReference>
<dbReference type="RefSeq" id="WP_169455385.1">
    <property type="nucleotide sequence ID" value="NZ_CP051774.1"/>
</dbReference>
<dbReference type="Proteomes" id="UP000501812">
    <property type="component" value="Chromosome"/>
</dbReference>
<keyword evidence="3" id="KW-1185">Reference proteome</keyword>
<protein>
    <submittedName>
        <fullName evidence="2">Glycosyltransferase</fullName>
    </submittedName>
</protein>
<dbReference type="EMBL" id="CP051774">
    <property type="protein sequence ID" value="QJE96985.1"/>
    <property type="molecule type" value="Genomic_DNA"/>
</dbReference>